<feature type="region of interest" description="Disordered" evidence="1">
    <location>
        <begin position="50"/>
        <end position="109"/>
    </location>
</feature>
<feature type="compositionally biased region" description="Polar residues" evidence="1">
    <location>
        <begin position="56"/>
        <end position="73"/>
    </location>
</feature>
<reference evidence="2" key="1">
    <citation type="journal article" date="2019" name="Sci. Rep.">
        <title>Draft genome of Tanacetum cinerariifolium, the natural source of mosquito coil.</title>
        <authorList>
            <person name="Yamashiro T."/>
            <person name="Shiraishi A."/>
            <person name="Satake H."/>
            <person name="Nakayama K."/>
        </authorList>
    </citation>
    <scope>NUCLEOTIDE SEQUENCE</scope>
</reference>
<feature type="non-terminal residue" evidence="2">
    <location>
        <position position="1"/>
    </location>
</feature>
<evidence type="ECO:0000256" key="1">
    <source>
        <dbReference type="SAM" id="MobiDB-lite"/>
    </source>
</evidence>
<name>A0A699WS16_TANCI</name>
<proteinExistence type="predicted"/>
<feature type="compositionally biased region" description="Basic residues" evidence="1">
    <location>
        <begin position="91"/>
        <end position="109"/>
    </location>
</feature>
<accession>A0A699WS16</accession>
<evidence type="ECO:0000313" key="2">
    <source>
        <dbReference type="EMBL" id="GFD49040.1"/>
    </source>
</evidence>
<organism evidence="2">
    <name type="scientific">Tanacetum cinerariifolium</name>
    <name type="common">Dalmatian daisy</name>
    <name type="synonym">Chrysanthemum cinerariifolium</name>
    <dbReference type="NCBI Taxonomy" id="118510"/>
    <lineage>
        <taxon>Eukaryota</taxon>
        <taxon>Viridiplantae</taxon>
        <taxon>Streptophyta</taxon>
        <taxon>Embryophyta</taxon>
        <taxon>Tracheophyta</taxon>
        <taxon>Spermatophyta</taxon>
        <taxon>Magnoliopsida</taxon>
        <taxon>eudicotyledons</taxon>
        <taxon>Gunneridae</taxon>
        <taxon>Pentapetalae</taxon>
        <taxon>asterids</taxon>
        <taxon>campanulids</taxon>
        <taxon>Asterales</taxon>
        <taxon>Asteraceae</taxon>
        <taxon>Asteroideae</taxon>
        <taxon>Anthemideae</taxon>
        <taxon>Anthemidinae</taxon>
        <taxon>Tanacetum</taxon>
    </lineage>
</organism>
<protein>
    <submittedName>
        <fullName evidence="2">Uncharacterized protein</fullName>
    </submittedName>
</protein>
<gene>
    <name evidence="2" type="ORF">Tci_921009</name>
</gene>
<sequence length="109" mass="12232">DLVFHDALTVNETVHAAFNVELSSTKPDKDLSHTHRPSAPIIEDWVSDLEDESKAEPSQNDPSFVQPTEQVKTPRSFVKPVEHLIPTPKRAIPKPKTHGNSRNRKACFV</sequence>
<comment type="caution">
    <text evidence="2">The sequence shown here is derived from an EMBL/GenBank/DDBJ whole genome shotgun (WGS) entry which is preliminary data.</text>
</comment>
<dbReference type="AlphaFoldDB" id="A0A699WS16"/>
<dbReference type="EMBL" id="BKCJ011734654">
    <property type="protein sequence ID" value="GFD49040.1"/>
    <property type="molecule type" value="Genomic_DNA"/>
</dbReference>